<dbReference type="AlphaFoldDB" id="A0A0E9W108"/>
<reference evidence="1" key="1">
    <citation type="submission" date="2014-11" db="EMBL/GenBank/DDBJ databases">
        <authorList>
            <person name="Amaro Gonzalez C."/>
        </authorList>
    </citation>
    <scope>NUCLEOTIDE SEQUENCE</scope>
</reference>
<organism evidence="1">
    <name type="scientific">Anguilla anguilla</name>
    <name type="common">European freshwater eel</name>
    <name type="synonym">Muraena anguilla</name>
    <dbReference type="NCBI Taxonomy" id="7936"/>
    <lineage>
        <taxon>Eukaryota</taxon>
        <taxon>Metazoa</taxon>
        <taxon>Chordata</taxon>
        <taxon>Craniata</taxon>
        <taxon>Vertebrata</taxon>
        <taxon>Euteleostomi</taxon>
        <taxon>Actinopterygii</taxon>
        <taxon>Neopterygii</taxon>
        <taxon>Teleostei</taxon>
        <taxon>Anguilliformes</taxon>
        <taxon>Anguillidae</taxon>
        <taxon>Anguilla</taxon>
    </lineage>
</organism>
<sequence length="57" mass="6417">MAQFSHLCIQGEAVCASRPLILTVHHVNIKHYILFTRAKLQQEPCPHGTLCASMEDK</sequence>
<dbReference type="EMBL" id="GBXM01024513">
    <property type="protein sequence ID" value="JAH84064.1"/>
    <property type="molecule type" value="Transcribed_RNA"/>
</dbReference>
<reference evidence="1" key="2">
    <citation type="journal article" date="2015" name="Fish Shellfish Immunol.">
        <title>Early steps in the European eel (Anguilla anguilla)-Vibrio vulnificus interaction in the gills: Role of the RtxA13 toxin.</title>
        <authorList>
            <person name="Callol A."/>
            <person name="Pajuelo D."/>
            <person name="Ebbesson L."/>
            <person name="Teles M."/>
            <person name="MacKenzie S."/>
            <person name="Amaro C."/>
        </authorList>
    </citation>
    <scope>NUCLEOTIDE SEQUENCE</scope>
</reference>
<proteinExistence type="predicted"/>
<name>A0A0E9W108_ANGAN</name>
<evidence type="ECO:0000313" key="1">
    <source>
        <dbReference type="EMBL" id="JAH84064.1"/>
    </source>
</evidence>
<dbReference type="EMBL" id="GBXM01041178">
    <property type="protein sequence ID" value="JAH67399.1"/>
    <property type="molecule type" value="Transcribed_RNA"/>
</dbReference>
<protein>
    <submittedName>
        <fullName evidence="1">Uncharacterized protein</fullName>
    </submittedName>
</protein>
<accession>A0A0E9W108</accession>